<dbReference type="BioCyc" id="CNIT1237085:G1324-2663-MONOMER"/>
<sequence>MMAEDMAQKKLRGSGGYTIARVTDEEQKKGNLGGPELFLAGIGRLDEDRFVKYYCNKCEKEYEGAPAVQYENPNEDLGEGVTLIEKGEYKCRTCGSTIAQYRKFDAPAVAQQQDQVQAPRAEQATSTIPDLAVTPAVAAAATANDSFVPIQSLIGMSAYDSEAMLIGKVEQIGLSREAGNAKITLKIGDRQVSWDGVSKIGDIVLLKMAETRATMTSGGRCHACGYQNEPGSAFCAECGSKL</sequence>
<evidence type="ECO:0000313" key="3">
    <source>
        <dbReference type="Proteomes" id="UP000008037"/>
    </source>
</evidence>
<dbReference type="AlphaFoldDB" id="K0INL5"/>
<accession>K0INL5</accession>
<dbReference type="RefSeq" id="WP_015020119.1">
    <property type="nucleotide sequence ID" value="NC_018719.1"/>
</dbReference>
<dbReference type="InterPro" id="IPR026870">
    <property type="entry name" value="Zinc_ribbon_dom"/>
</dbReference>
<dbReference type="InParanoid" id="K0INL5"/>
<dbReference type="GeneID" id="13794682"/>
<proteinExistence type="predicted"/>
<dbReference type="OrthoDB" id="9907at2157"/>
<keyword evidence="3" id="KW-1185">Reference proteome</keyword>
<name>K0INL5_NITGG</name>
<gene>
    <name evidence="2" type="ordered locus">Ngar_c26630</name>
</gene>
<protein>
    <recommendedName>
        <fullName evidence="1">Zinc-ribbon domain-containing protein</fullName>
    </recommendedName>
</protein>
<reference evidence="2 3" key="1">
    <citation type="journal article" date="2012" name="Environ. Microbiol.">
        <title>The genome of the ammonia-oxidizing Candidatus Nitrososphaera gargensis: insights into metabolic versatility and environmental adaptations.</title>
        <authorList>
            <person name="Spang A."/>
            <person name="Poehlein A."/>
            <person name="Offre P."/>
            <person name="Zumbragel S."/>
            <person name="Haider S."/>
            <person name="Rychlik N."/>
            <person name="Nowka B."/>
            <person name="Schmeisser C."/>
            <person name="Lebedeva E.V."/>
            <person name="Rattei T."/>
            <person name="Bohm C."/>
            <person name="Schmid M."/>
            <person name="Galushko A."/>
            <person name="Hatzenpichler R."/>
            <person name="Weinmaier T."/>
            <person name="Daniel R."/>
            <person name="Schleper C."/>
            <person name="Spieck E."/>
            <person name="Streit W."/>
            <person name="Wagner M."/>
        </authorList>
    </citation>
    <scope>NUCLEOTIDE SEQUENCE [LARGE SCALE GENOMIC DNA]</scope>
    <source>
        <strain evidence="3">Ga9.2</strain>
    </source>
</reference>
<evidence type="ECO:0000259" key="1">
    <source>
        <dbReference type="Pfam" id="PF13240"/>
    </source>
</evidence>
<dbReference type="Proteomes" id="UP000008037">
    <property type="component" value="Chromosome"/>
</dbReference>
<dbReference type="Pfam" id="PF13240">
    <property type="entry name" value="Zn_Ribbon_1"/>
    <property type="match status" value="1"/>
</dbReference>
<organism evidence="2 3">
    <name type="scientific">Nitrososphaera gargensis (strain Ga9.2)</name>
    <dbReference type="NCBI Taxonomy" id="1237085"/>
    <lineage>
        <taxon>Archaea</taxon>
        <taxon>Nitrososphaerota</taxon>
        <taxon>Nitrososphaeria</taxon>
        <taxon>Nitrososphaerales</taxon>
        <taxon>Nitrososphaeraceae</taxon>
        <taxon>Nitrososphaera</taxon>
    </lineage>
</organism>
<feature type="domain" description="Zinc-ribbon" evidence="1">
    <location>
        <begin position="221"/>
        <end position="242"/>
    </location>
</feature>
<dbReference type="KEGG" id="nga:Ngar_c26630"/>
<evidence type="ECO:0000313" key="2">
    <source>
        <dbReference type="EMBL" id="AFU59584.1"/>
    </source>
</evidence>
<dbReference type="HOGENOM" id="CLU_1154315_0_0_2"/>
<dbReference type="EMBL" id="CP002408">
    <property type="protein sequence ID" value="AFU59584.1"/>
    <property type="molecule type" value="Genomic_DNA"/>
</dbReference>